<evidence type="ECO:0000313" key="2">
    <source>
        <dbReference type="EMBL" id="KTD33439.1"/>
    </source>
</evidence>
<protein>
    <submittedName>
        <fullName evidence="3">Uncharacterized protein</fullName>
    </submittedName>
</protein>
<proteinExistence type="predicted"/>
<feature type="compositionally biased region" description="Basic residues" evidence="1">
    <location>
        <begin position="110"/>
        <end position="126"/>
    </location>
</feature>
<feature type="compositionally biased region" description="Low complexity" evidence="1">
    <location>
        <begin position="127"/>
        <end position="142"/>
    </location>
</feature>
<dbReference type="RefSeq" id="WP_051190662.1">
    <property type="nucleotide sequence ID" value="NZ_CAAAJG010000059.1"/>
</dbReference>
<feature type="compositionally biased region" description="Polar residues" evidence="1">
    <location>
        <begin position="149"/>
        <end position="158"/>
    </location>
</feature>
<dbReference type="AlphaFoldDB" id="A0A378K1S7"/>
<evidence type="ECO:0000313" key="4">
    <source>
        <dbReference type="Proteomes" id="UP000054985"/>
    </source>
</evidence>
<reference evidence="2 4" key="1">
    <citation type="submission" date="2015-11" db="EMBL/GenBank/DDBJ databases">
        <title>Genomic analysis of 38 Legionella species identifies large and diverse effector repertoires.</title>
        <authorList>
            <person name="Burstein D."/>
            <person name="Amaro F."/>
            <person name="Zusman T."/>
            <person name="Lifshitz Z."/>
            <person name="Cohen O."/>
            <person name="Gilbert J.A."/>
            <person name="Pupko T."/>
            <person name="Shuman H.A."/>
            <person name="Segal G."/>
        </authorList>
    </citation>
    <scope>NUCLEOTIDE SEQUENCE [LARGE SCALE GENOMIC DNA]</scope>
    <source>
        <strain evidence="2 4">ATCC 43877</strain>
    </source>
</reference>
<feature type="compositionally biased region" description="Basic and acidic residues" evidence="1">
    <location>
        <begin position="179"/>
        <end position="189"/>
    </location>
</feature>
<organism evidence="3 5">
    <name type="scientific">Legionella moravica</name>
    <dbReference type="NCBI Taxonomy" id="39962"/>
    <lineage>
        <taxon>Bacteria</taxon>
        <taxon>Pseudomonadati</taxon>
        <taxon>Pseudomonadota</taxon>
        <taxon>Gammaproteobacteria</taxon>
        <taxon>Legionellales</taxon>
        <taxon>Legionellaceae</taxon>
        <taxon>Legionella</taxon>
    </lineage>
</organism>
<dbReference type="OrthoDB" id="5654197at2"/>
<dbReference type="EMBL" id="LNYN01000025">
    <property type="protein sequence ID" value="KTD33439.1"/>
    <property type="molecule type" value="Genomic_DNA"/>
</dbReference>
<sequence length="213" mass="23302">MLTKSLLNTDINPIIKPVNELMELNFKTMQRLTYITPVDFLSVRKPEDILHKNMNALIKNGQTVLDYVQDMFHLFEENLFSNQNGDVLMKSSLAPLFSAVGHEISGTAKTSKHSVRTGVSKSKKSAKTSTMKAKSAVKKSVSPVHISKASASGQSNIHPVNKTGVMKQAAKKPSPTLKEATKTEVKPELSKVSSSITNPLIKLSPDSNKDSLK</sequence>
<keyword evidence="4" id="KW-1185">Reference proteome</keyword>
<accession>A0A378K1S7</accession>
<evidence type="ECO:0000256" key="1">
    <source>
        <dbReference type="SAM" id="MobiDB-lite"/>
    </source>
</evidence>
<name>A0A378K1S7_9GAMM</name>
<gene>
    <name evidence="2" type="ORF">Lmor_1990</name>
    <name evidence="3" type="ORF">NCTC12239_00729</name>
</gene>
<dbReference type="Proteomes" id="UP000054985">
    <property type="component" value="Unassembled WGS sequence"/>
</dbReference>
<reference evidence="3 5" key="2">
    <citation type="submission" date="2018-06" db="EMBL/GenBank/DDBJ databases">
        <authorList>
            <consortium name="Pathogen Informatics"/>
            <person name="Doyle S."/>
        </authorList>
    </citation>
    <scope>NUCLEOTIDE SEQUENCE [LARGE SCALE GENOMIC DNA]</scope>
    <source>
        <strain evidence="3 5">NCTC12239</strain>
    </source>
</reference>
<evidence type="ECO:0000313" key="3">
    <source>
        <dbReference type="EMBL" id="STX61811.1"/>
    </source>
</evidence>
<feature type="region of interest" description="Disordered" evidence="1">
    <location>
        <begin position="108"/>
        <end position="213"/>
    </location>
</feature>
<evidence type="ECO:0000313" key="5">
    <source>
        <dbReference type="Proteomes" id="UP000254040"/>
    </source>
</evidence>
<dbReference type="EMBL" id="UGOG01000001">
    <property type="protein sequence ID" value="STX61811.1"/>
    <property type="molecule type" value="Genomic_DNA"/>
</dbReference>
<dbReference type="Proteomes" id="UP000254040">
    <property type="component" value="Unassembled WGS sequence"/>
</dbReference>